<feature type="compositionally biased region" description="Basic and acidic residues" evidence="1">
    <location>
        <begin position="72"/>
        <end position="84"/>
    </location>
</feature>
<comment type="caution">
    <text evidence="3">The sequence shown here is derived from an EMBL/GenBank/DDBJ whole genome shotgun (WGS) entry which is preliminary data.</text>
</comment>
<dbReference type="Pfam" id="PF00570">
    <property type="entry name" value="HRDC"/>
    <property type="match status" value="1"/>
</dbReference>
<name>A0ABQ2CVS4_9DEIO</name>
<evidence type="ECO:0000259" key="2">
    <source>
        <dbReference type="PROSITE" id="PS50967"/>
    </source>
</evidence>
<dbReference type="InterPro" id="IPR010997">
    <property type="entry name" value="HRDC-like_sf"/>
</dbReference>
<feature type="domain" description="HRDC" evidence="2">
    <location>
        <begin position="93"/>
        <end position="165"/>
    </location>
</feature>
<keyword evidence="4" id="KW-1185">Reference proteome</keyword>
<dbReference type="Proteomes" id="UP000632222">
    <property type="component" value="Unassembled WGS sequence"/>
</dbReference>
<organism evidence="3 4">
    <name type="scientific">Deinococcus roseus</name>
    <dbReference type="NCBI Taxonomy" id="392414"/>
    <lineage>
        <taxon>Bacteria</taxon>
        <taxon>Thermotogati</taxon>
        <taxon>Deinococcota</taxon>
        <taxon>Deinococci</taxon>
        <taxon>Deinococcales</taxon>
        <taxon>Deinococcaceae</taxon>
        <taxon>Deinococcus</taxon>
    </lineage>
</organism>
<dbReference type="InterPro" id="IPR002121">
    <property type="entry name" value="HRDC_dom"/>
</dbReference>
<evidence type="ECO:0000313" key="4">
    <source>
        <dbReference type="Proteomes" id="UP000632222"/>
    </source>
</evidence>
<reference evidence="4" key="1">
    <citation type="journal article" date="2019" name="Int. J. Syst. Evol. Microbiol.">
        <title>The Global Catalogue of Microorganisms (GCM) 10K type strain sequencing project: providing services to taxonomists for standard genome sequencing and annotation.</title>
        <authorList>
            <consortium name="The Broad Institute Genomics Platform"/>
            <consortium name="The Broad Institute Genome Sequencing Center for Infectious Disease"/>
            <person name="Wu L."/>
            <person name="Ma J."/>
        </authorList>
    </citation>
    <scope>NUCLEOTIDE SEQUENCE [LARGE SCALE GENOMIC DNA]</scope>
    <source>
        <strain evidence="4">JCM 14370</strain>
    </source>
</reference>
<dbReference type="EMBL" id="BMOD01000002">
    <property type="protein sequence ID" value="GGJ25458.1"/>
    <property type="molecule type" value="Genomic_DNA"/>
</dbReference>
<feature type="region of interest" description="Disordered" evidence="1">
    <location>
        <begin position="60"/>
        <end position="96"/>
    </location>
</feature>
<sequence length="165" mass="18658">MPIMESREALRILQLLADGVDPHSGEVFEDTSPYQHPQVVRALFYAVGAIESLSGEIAPVLGKPQKSSNSSKPDKPEKPEKAESQELNLGELSPDERDRFEKLRNWRAERARQLNMPQYVIAHNRHLFEMAQLKDLSYASLSAIKGFGGIKAEKYAEEIQRVLEK</sequence>
<evidence type="ECO:0000313" key="3">
    <source>
        <dbReference type="EMBL" id="GGJ25458.1"/>
    </source>
</evidence>
<accession>A0ABQ2CVS4</accession>
<gene>
    <name evidence="3" type="ORF">GCM10008938_09450</name>
</gene>
<dbReference type="SUPFAM" id="SSF47819">
    <property type="entry name" value="HRDC-like"/>
    <property type="match status" value="1"/>
</dbReference>
<dbReference type="Gene3D" id="1.10.150.80">
    <property type="entry name" value="HRDC domain"/>
    <property type="match status" value="1"/>
</dbReference>
<dbReference type="InterPro" id="IPR044876">
    <property type="entry name" value="HRDC_dom_sf"/>
</dbReference>
<proteinExistence type="predicted"/>
<protein>
    <recommendedName>
        <fullName evidence="2">HRDC domain-containing protein</fullName>
    </recommendedName>
</protein>
<dbReference type="PROSITE" id="PS50967">
    <property type="entry name" value="HRDC"/>
    <property type="match status" value="1"/>
</dbReference>
<evidence type="ECO:0000256" key="1">
    <source>
        <dbReference type="SAM" id="MobiDB-lite"/>
    </source>
</evidence>